<accession>A0ABQ7NKA8</accession>
<feature type="non-terminal residue" evidence="2">
    <location>
        <position position="164"/>
    </location>
</feature>
<gene>
    <name evidence="2" type="primary">A02p041080.1_BraROA</name>
    <name evidence="2" type="ORF">IGI04_007512</name>
</gene>
<reference evidence="2 3" key="1">
    <citation type="submission" date="2021-03" db="EMBL/GenBank/DDBJ databases">
        <authorList>
            <person name="King G.J."/>
            <person name="Bancroft I."/>
            <person name="Baten A."/>
            <person name="Bloomfield J."/>
            <person name="Borpatragohain P."/>
            <person name="He Z."/>
            <person name="Irish N."/>
            <person name="Irwin J."/>
            <person name="Liu K."/>
            <person name="Mauleon R.P."/>
            <person name="Moore J."/>
            <person name="Morris R."/>
            <person name="Ostergaard L."/>
            <person name="Wang B."/>
            <person name="Wells R."/>
        </authorList>
    </citation>
    <scope>NUCLEOTIDE SEQUENCE [LARGE SCALE GENOMIC DNA]</scope>
    <source>
        <strain evidence="2">R-o-18</strain>
        <tissue evidence="2">Leaf</tissue>
    </source>
</reference>
<protein>
    <submittedName>
        <fullName evidence="2">Uncharacterized protein</fullName>
    </submittedName>
</protein>
<feature type="region of interest" description="Disordered" evidence="1">
    <location>
        <begin position="1"/>
        <end position="117"/>
    </location>
</feature>
<proteinExistence type="predicted"/>
<name>A0ABQ7NKA8_BRACM</name>
<feature type="non-terminal residue" evidence="2">
    <location>
        <position position="1"/>
    </location>
</feature>
<keyword evidence="3" id="KW-1185">Reference proteome</keyword>
<evidence type="ECO:0000313" key="2">
    <source>
        <dbReference type="EMBL" id="KAG5411193.1"/>
    </source>
</evidence>
<evidence type="ECO:0000313" key="3">
    <source>
        <dbReference type="Proteomes" id="UP000823674"/>
    </source>
</evidence>
<feature type="compositionally biased region" description="Basic residues" evidence="1">
    <location>
        <begin position="47"/>
        <end position="61"/>
    </location>
</feature>
<dbReference type="EMBL" id="JADBGQ010000002">
    <property type="protein sequence ID" value="KAG5411193.1"/>
    <property type="molecule type" value="Genomic_DNA"/>
</dbReference>
<comment type="caution">
    <text evidence="2">The sequence shown here is derived from an EMBL/GenBank/DDBJ whole genome shotgun (WGS) entry which is preliminary data.</text>
</comment>
<organism evidence="2 3">
    <name type="scientific">Brassica rapa subsp. trilocularis</name>
    <dbReference type="NCBI Taxonomy" id="1813537"/>
    <lineage>
        <taxon>Eukaryota</taxon>
        <taxon>Viridiplantae</taxon>
        <taxon>Streptophyta</taxon>
        <taxon>Embryophyta</taxon>
        <taxon>Tracheophyta</taxon>
        <taxon>Spermatophyta</taxon>
        <taxon>Magnoliopsida</taxon>
        <taxon>eudicotyledons</taxon>
        <taxon>Gunneridae</taxon>
        <taxon>Pentapetalae</taxon>
        <taxon>rosids</taxon>
        <taxon>malvids</taxon>
        <taxon>Brassicales</taxon>
        <taxon>Brassicaceae</taxon>
        <taxon>Brassiceae</taxon>
        <taxon>Brassica</taxon>
    </lineage>
</organism>
<sequence>HSPRQDSAFQHRVDRHGRPFGNRIPLPPARGQPLNNKIVPQAETVKHRGSSHPRDRPHPHHQSSSAASDIRRVDSSPRGTSPQRRLIGPPHASLSDAALESKHDQEESPPVLTMVDPPSRDAFYLKHMPHRQEEKHQLDMDFLMLPRSSLSLPEVGITKIHPQQ</sequence>
<evidence type="ECO:0000256" key="1">
    <source>
        <dbReference type="SAM" id="MobiDB-lite"/>
    </source>
</evidence>
<dbReference type="Proteomes" id="UP000823674">
    <property type="component" value="Chromosome A02"/>
</dbReference>